<comment type="caution">
    <text evidence="2">The sequence shown here is derived from an EMBL/GenBank/DDBJ whole genome shotgun (WGS) entry which is preliminary data.</text>
</comment>
<organism evidence="2 3">
    <name type="scientific">Cuscuta europaea</name>
    <name type="common">European dodder</name>
    <dbReference type="NCBI Taxonomy" id="41803"/>
    <lineage>
        <taxon>Eukaryota</taxon>
        <taxon>Viridiplantae</taxon>
        <taxon>Streptophyta</taxon>
        <taxon>Embryophyta</taxon>
        <taxon>Tracheophyta</taxon>
        <taxon>Spermatophyta</taxon>
        <taxon>Magnoliopsida</taxon>
        <taxon>eudicotyledons</taxon>
        <taxon>Gunneridae</taxon>
        <taxon>Pentapetalae</taxon>
        <taxon>asterids</taxon>
        <taxon>lamiids</taxon>
        <taxon>Solanales</taxon>
        <taxon>Convolvulaceae</taxon>
        <taxon>Cuscuteae</taxon>
        <taxon>Cuscuta</taxon>
        <taxon>Cuscuta subgen. Cuscuta</taxon>
    </lineage>
</organism>
<dbReference type="EMBL" id="CAMAPE010000005">
    <property type="protein sequence ID" value="CAH9069196.1"/>
    <property type="molecule type" value="Genomic_DNA"/>
</dbReference>
<feature type="compositionally biased region" description="Basic residues" evidence="1">
    <location>
        <begin position="1"/>
        <end position="11"/>
    </location>
</feature>
<evidence type="ECO:0000313" key="2">
    <source>
        <dbReference type="EMBL" id="CAH9069196.1"/>
    </source>
</evidence>
<dbReference type="AlphaFoldDB" id="A0A9P0YMY6"/>
<protein>
    <submittedName>
        <fullName evidence="2">Uncharacterized protein</fullName>
    </submittedName>
</protein>
<feature type="region of interest" description="Disordered" evidence="1">
    <location>
        <begin position="1"/>
        <end position="94"/>
    </location>
</feature>
<accession>A0A9P0YMY6</accession>
<proteinExistence type="predicted"/>
<evidence type="ECO:0000256" key="1">
    <source>
        <dbReference type="SAM" id="MobiDB-lite"/>
    </source>
</evidence>
<gene>
    <name evidence="2" type="ORF">CEURO_LOCUS3100</name>
</gene>
<sequence length="172" mass="19362">MSRKEEKRRKLHEALLKVLYPPPSSPPHHQRERSEGAGNTHTESLDLDLVPDDFEKERSSSSSLSDEEGGCEAQKLTRAQRKRIRRTKLKEAASRRQKIIGPLLPNASVENGAEIVQGHLTGVCQNAYQPGCSCAWVHSFPEETAQCTKKNKVKNRRAYKKLGCERSNSSKQ</sequence>
<evidence type="ECO:0000313" key="3">
    <source>
        <dbReference type="Proteomes" id="UP001152484"/>
    </source>
</evidence>
<dbReference type="OrthoDB" id="763372at2759"/>
<feature type="compositionally biased region" description="Basic residues" evidence="1">
    <location>
        <begin position="78"/>
        <end position="88"/>
    </location>
</feature>
<keyword evidence="3" id="KW-1185">Reference proteome</keyword>
<reference evidence="2" key="1">
    <citation type="submission" date="2022-07" db="EMBL/GenBank/DDBJ databases">
        <authorList>
            <person name="Macas J."/>
            <person name="Novak P."/>
            <person name="Neumann P."/>
        </authorList>
    </citation>
    <scope>NUCLEOTIDE SEQUENCE</scope>
</reference>
<dbReference type="Proteomes" id="UP001152484">
    <property type="component" value="Unassembled WGS sequence"/>
</dbReference>
<name>A0A9P0YMY6_CUSEU</name>